<reference evidence="7 8" key="1">
    <citation type="journal article" date="2017" name="MBio">
        <title>Type VI secretion-mediated competition in the bee gut microbiome.</title>
        <authorList>
            <person name="Steele M.I."/>
            <person name="Kwong W.K."/>
            <person name="Powell J.E."/>
            <person name="Whiteley M."/>
            <person name="Moran N.A."/>
        </authorList>
    </citation>
    <scope>NUCLEOTIDE SEQUENCE [LARGE SCALE GENOMIC DNA]</scope>
    <source>
        <strain evidence="7 8">App2-2</strain>
    </source>
</reference>
<evidence type="ECO:0000259" key="6">
    <source>
        <dbReference type="Pfam" id="PF17210"/>
    </source>
</evidence>
<evidence type="ECO:0008006" key="9">
    <source>
        <dbReference type="Google" id="ProtNLM"/>
    </source>
</evidence>
<evidence type="ECO:0000313" key="8">
    <source>
        <dbReference type="Proteomes" id="UP000231293"/>
    </source>
</evidence>
<evidence type="ECO:0000259" key="5">
    <source>
        <dbReference type="Pfam" id="PF01345"/>
    </source>
</evidence>
<comment type="caution">
    <text evidence="7">The sequence shown here is derived from an EMBL/GenBank/DDBJ whole genome shotgun (WGS) entry which is preliminary data.</text>
</comment>
<dbReference type="EMBL" id="MDVB01000119">
    <property type="protein sequence ID" value="PIT12171.1"/>
    <property type="molecule type" value="Genomic_DNA"/>
</dbReference>
<keyword evidence="3 4" id="KW-0732">Signal</keyword>
<organism evidence="7 8">
    <name type="scientific">Snodgrassella alvi</name>
    <dbReference type="NCBI Taxonomy" id="1196083"/>
    <lineage>
        <taxon>Bacteria</taxon>
        <taxon>Pseudomonadati</taxon>
        <taxon>Pseudomonadota</taxon>
        <taxon>Betaproteobacteria</taxon>
        <taxon>Neisseriales</taxon>
        <taxon>Neisseriaceae</taxon>
        <taxon>Snodgrassella</taxon>
    </lineage>
</organism>
<dbReference type="Gene3D" id="2.60.40.10">
    <property type="entry name" value="Immunoglobulins"/>
    <property type="match status" value="3"/>
</dbReference>
<evidence type="ECO:0000256" key="1">
    <source>
        <dbReference type="ARBA" id="ARBA00004613"/>
    </source>
</evidence>
<feature type="domain" description="DUF11" evidence="5">
    <location>
        <begin position="565"/>
        <end position="667"/>
    </location>
</feature>
<evidence type="ECO:0000256" key="2">
    <source>
        <dbReference type="ARBA" id="ARBA00022525"/>
    </source>
</evidence>
<sequence>MLTLLAFFFCSIMPARSVFAQDVECAEVKIVIEQKLSFERQAFDARMLIKNGLDDRLKNIRVELIFTDKDNQPVEVTQSTEDSKAKFFYRINSLSGVNDISGTGQITAKSNADIHWLIIPAYGAAKDKDTLYNIGARLTYELNGQETTVDVAPDYVVVKPQPLLTLDYFLPGEVYGDDPFTAEEEPPVPFTLGVRIKNDGKGISYKTMIDSAQPKIVENKKNLLVDFSILGSYIGNQPAGKSLLLNFGDIDAGAATVGRWNMSASLSGTFTDFNATFTHADTLGGAVTSLLKATNTHTLIHDVKVDLSDSDNIADFLALDGDVVRLYQSSGVDTEVTEQSNQATLKTANDGYQLTFPATSGFVYTKVADPFKGSKQPHDVVRSDGKRLLNDNVWLSKSRNKDLSWSYYVNVFDYDSTGKYNLFKHGSVQAKGMIAGKVYNDLDANGLLNNGEPGLNHVKVVLSGQDNAGNRVEQVAYTDDSGKFIFDKLLAGDYSIWVTDVEGMIDGPAIAGSVGGNAVAGKIEHIVLTDNMHAENNLFAKQKADQPSVPGKADVSLNIELVQWDSVLAQDTTQLLLTITNQGTASARNIYMQTNLSDNLEITGQKVVAGNYNTQDERIDKLAVGESTKLLLTVRIKDTEKVSQFTARVDSETEDANLNNNQVSVAIQPGVADIALEVEKLRRIPTLPDDSVQVLVTISNKGPMDAHNIYLQPVLGSNLQITSQKVLMGNYNKAEKRVNKLPLGEAAIVLLTVKVTGADGKGDFTARVQSQLADPDTSNNSVTLPVSVHEM</sequence>
<feature type="chain" id="PRO_5014627773" description="SD-repeat containing protein B domain-containing protein" evidence="4">
    <location>
        <begin position="21"/>
        <end position="791"/>
    </location>
</feature>
<feature type="signal peptide" evidence="4">
    <location>
        <begin position="1"/>
        <end position="20"/>
    </location>
</feature>
<feature type="domain" description="SD-repeat containing protein B" evidence="6">
    <location>
        <begin position="436"/>
        <end position="512"/>
    </location>
</feature>
<evidence type="ECO:0000256" key="4">
    <source>
        <dbReference type="SAM" id="SignalP"/>
    </source>
</evidence>
<dbReference type="SUPFAM" id="SSF117074">
    <property type="entry name" value="Hypothetical protein PA1324"/>
    <property type="match status" value="1"/>
</dbReference>
<dbReference type="Pfam" id="PF17210">
    <property type="entry name" value="SdrD_B"/>
    <property type="match status" value="1"/>
</dbReference>
<dbReference type="InterPro" id="IPR001434">
    <property type="entry name" value="OmcB-like_DUF11"/>
</dbReference>
<keyword evidence="2" id="KW-0964">Secreted</keyword>
<comment type="subcellular location">
    <subcellularLocation>
        <location evidence="1">Secreted</location>
    </subcellularLocation>
</comment>
<proteinExistence type="predicted"/>
<dbReference type="InterPro" id="IPR033764">
    <property type="entry name" value="Sdr_B"/>
</dbReference>
<dbReference type="Pfam" id="PF01345">
    <property type="entry name" value="DUF11"/>
    <property type="match status" value="2"/>
</dbReference>
<feature type="domain" description="DUF11" evidence="5">
    <location>
        <begin position="688"/>
        <end position="783"/>
    </location>
</feature>
<dbReference type="GO" id="GO:0005576">
    <property type="term" value="C:extracellular region"/>
    <property type="evidence" value="ECO:0007669"/>
    <property type="project" value="UniProtKB-SubCell"/>
</dbReference>
<name>A0A2N9WQT5_9NEIS</name>
<accession>A0A2N9WQT5</accession>
<dbReference type="Proteomes" id="UP000231293">
    <property type="component" value="Unassembled WGS sequence"/>
</dbReference>
<gene>
    <name evidence="7" type="ORF">BGI32_10550</name>
</gene>
<dbReference type="AlphaFoldDB" id="A0A2N9WQT5"/>
<evidence type="ECO:0000313" key="7">
    <source>
        <dbReference type="EMBL" id="PIT12171.1"/>
    </source>
</evidence>
<dbReference type="InterPro" id="IPR013783">
    <property type="entry name" value="Ig-like_fold"/>
</dbReference>
<evidence type="ECO:0000256" key="3">
    <source>
        <dbReference type="ARBA" id="ARBA00022729"/>
    </source>
</evidence>
<protein>
    <recommendedName>
        <fullName evidence="9">SD-repeat containing protein B domain-containing protein</fullName>
    </recommendedName>
</protein>